<keyword evidence="3" id="KW-1185">Reference proteome</keyword>
<gene>
    <name evidence="2" type="ORF">NDU88_008380</name>
</gene>
<feature type="region of interest" description="Disordered" evidence="1">
    <location>
        <begin position="1"/>
        <end position="39"/>
    </location>
</feature>
<evidence type="ECO:0000313" key="2">
    <source>
        <dbReference type="EMBL" id="KAJ1142052.1"/>
    </source>
</evidence>
<dbReference type="EMBL" id="JANPWB010000010">
    <property type="protein sequence ID" value="KAJ1142052.1"/>
    <property type="molecule type" value="Genomic_DNA"/>
</dbReference>
<accession>A0AAV7QRL2</accession>
<organism evidence="2 3">
    <name type="scientific">Pleurodeles waltl</name>
    <name type="common">Iberian ribbed newt</name>
    <dbReference type="NCBI Taxonomy" id="8319"/>
    <lineage>
        <taxon>Eukaryota</taxon>
        <taxon>Metazoa</taxon>
        <taxon>Chordata</taxon>
        <taxon>Craniata</taxon>
        <taxon>Vertebrata</taxon>
        <taxon>Euteleostomi</taxon>
        <taxon>Amphibia</taxon>
        <taxon>Batrachia</taxon>
        <taxon>Caudata</taxon>
        <taxon>Salamandroidea</taxon>
        <taxon>Salamandridae</taxon>
        <taxon>Pleurodelinae</taxon>
        <taxon>Pleurodeles</taxon>
    </lineage>
</organism>
<dbReference type="AlphaFoldDB" id="A0AAV7QRL2"/>
<sequence length="98" mass="10586">MGAGSELGKLLSQDAGPAESPAARRIAEPPSAHSGPAWQCPAQQCTRTAAISCPEVRLPTKVMIRTPVARGLVCKTYQIVIHKHPEVQRYDRGTRLTL</sequence>
<name>A0AAV7QRL2_PLEWA</name>
<proteinExistence type="predicted"/>
<reference evidence="2" key="1">
    <citation type="journal article" date="2022" name="bioRxiv">
        <title>Sequencing and chromosome-scale assembly of the giantPleurodeles waltlgenome.</title>
        <authorList>
            <person name="Brown T."/>
            <person name="Elewa A."/>
            <person name="Iarovenko S."/>
            <person name="Subramanian E."/>
            <person name="Araus A.J."/>
            <person name="Petzold A."/>
            <person name="Susuki M."/>
            <person name="Suzuki K.-i.T."/>
            <person name="Hayashi T."/>
            <person name="Toyoda A."/>
            <person name="Oliveira C."/>
            <person name="Osipova E."/>
            <person name="Leigh N.D."/>
            <person name="Simon A."/>
            <person name="Yun M.H."/>
        </authorList>
    </citation>
    <scope>NUCLEOTIDE SEQUENCE</scope>
    <source>
        <strain evidence="2">20211129_DDA</strain>
        <tissue evidence="2">Liver</tissue>
    </source>
</reference>
<evidence type="ECO:0000256" key="1">
    <source>
        <dbReference type="SAM" id="MobiDB-lite"/>
    </source>
</evidence>
<evidence type="ECO:0000313" key="3">
    <source>
        <dbReference type="Proteomes" id="UP001066276"/>
    </source>
</evidence>
<dbReference type="Proteomes" id="UP001066276">
    <property type="component" value="Chromosome 6"/>
</dbReference>
<protein>
    <submittedName>
        <fullName evidence="2">Uncharacterized protein</fullName>
    </submittedName>
</protein>
<comment type="caution">
    <text evidence="2">The sequence shown here is derived from an EMBL/GenBank/DDBJ whole genome shotgun (WGS) entry which is preliminary data.</text>
</comment>